<evidence type="ECO:0000313" key="4">
    <source>
        <dbReference type="Proteomes" id="UP000683360"/>
    </source>
</evidence>
<dbReference type="CDD" id="cd00096">
    <property type="entry name" value="Ig"/>
    <property type="match status" value="2"/>
</dbReference>
<dbReference type="InterPro" id="IPR003599">
    <property type="entry name" value="Ig_sub"/>
</dbReference>
<keyword evidence="4" id="KW-1185">Reference proteome</keyword>
<protein>
    <submittedName>
        <fullName evidence="3">HMCN</fullName>
    </submittedName>
</protein>
<dbReference type="Gene3D" id="2.60.40.10">
    <property type="entry name" value="Immunoglobulins"/>
    <property type="match status" value="5"/>
</dbReference>
<dbReference type="InterPro" id="IPR007110">
    <property type="entry name" value="Ig-like_dom"/>
</dbReference>
<feature type="domain" description="Ig-like" evidence="2">
    <location>
        <begin position="123"/>
        <end position="219"/>
    </location>
</feature>
<dbReference type="Proteomes" id="UP000683360">
    <property type="component" value="Unassembled WGS sequence"/>
</dbReference>
<organism evidence="3 4">
    <name type="scientific">Mytilus edulis</name>
    <name type="common">Blue mussel</name>
    <dbReference type="NCBI Taxonomy" id="6550"/>
    <lineage>
        <taxon>Eukaryota</taxon>
        <taxon>Metazoa</taxon>
        <taxon>Spiralia</taxon>
        <taxon>Lophotrochozoa</taxon>
        <taxon>Mollusca</taxon>
        <taxon>Bivalvia</taxon>
        <taxon>Autobranchia</taxon>
        <taxon>Pteriomorphia</taxon>
        <taxon>Mytilida</taxon>
        <taxon>Mytiloidea</taxon>
        <taxon>Mytilidae</taxon>
        <taxon>Mytilinae</taxon>
        <taxon>Mytilus</taxon>
    </lineage>
</organism>
<dbReference type="AlphaFoldDB" id="A0A8S3TBY7"/>
<dbReference type="Pfam" id="PF13927">
    <property type="entry name" value="Ig_3"/>
    <property type="match status" value="4"/>
</dbReference>
<evidence type="ECO:0000313" key="3">
    <source>
        <dbReference type="EMBL" id="CAG2227899.1"/>
    </source>
</evidence>
<dbReference type="PROSITE" id="PS50835">
    <property type="entry name" value="IG_LIKE"/>
    <property type="match status" value="4"/>
</dbReference>
<dbReference type="PANTHER" id="PTHR45889">
    <property type="entry name" value="IG-LIKE DOMAIN-CONTAINING PROTEIN"/>
    <property type="match status" value="1"/>
</dbReference>
<dbReference type="EMBL" id="CAJPWZ010001982">
    <property type="protein sequence ID" value="CAG2227899.1"/>
    <property type="molecule type" value="Genomic_DNA"/>
</dbReference>
<dbReference type="InterPro" id="IPR003598">
    <property type="entry name" value="Ig_sub2"/>
</dbReference>
<dbReference type="SMART" id="SM00409">
    <property type="entry name" value="IG"/>
    <property type="match status" value="5"/>
</dbReference>
<keyword evidence="1" id="KW-0812">Transmembrane</keyword>
<accession>A0A8S3TBY7</accession>
<sequence length="1029" mass="113224">MMRCQSLQNRKDEFDTVHANTGNTALFCNTGLLPKYCLMDMTNNMIDIETTSALKGNSSFYEFKKEHNSGDSPTVLSVLLNQQGEDVVYCEDPASRNESGSAMLVHFESMTTIKYEYKGHFSPPVVTISVREPVIIDDNAIIVCRILPLTRDTQILWLISNGTFSKTIHSNDKYQVSTSTSINSSILTIYSVQNEDELKYSCQAINFRQTGRSKEVRFNATVCKSQFDNTGISVHHEVCYNPGITPSNQLLSTNPTRTSSIISIRNLTTLKLSSTSKYITISSSAKGASTTISVTSPTTKSSTILTNIKSVNTTITKYSIFHSSVTIPGRNTSPAVSSTGNSATPIPTVKTIGSTDPTVSQITKTPTASLCDKASSSSFEAIRSKEEAYFQKLVIIATCAIVFVELVIIALLILLVRFCGNGNKMMKCLESSNDNEIKINITSARSGNTTFYAYEMNKEHRAPSRFALTTNQGDKDVEYCENTNKRNESGNTVSVHFNNGAIAFELKSVCENQNCTGVVCEPCYNSPPVVKISVKEPVVMDDNVTLTCHITSLTDDTKIMWFVQNETFLIAINNNDKYKVTTSKSQQLSNLTITSVRHEDEMNYTCKATNFIQTGKSYPMHLSVFENPIVNVSKIIAAKAGTNTTIWCEVPTSSKVTGISWMKNGRVIQITNSTKYGGGTISSPSLEISNVQQVEEGNYTCLATNPIGTGNQTVFLAIVLDPIANISSESVILGNNITVSCYVHLSIKETKITWLKNDKIIQIKGNEKYDAGTFSYEIYHVQLEDEGHYTCQASSPIGIVTSQPVSLSVITSTNITSWQQILKDGVIINITRNRKYGGGTVSSPSLQIYHLRLADEGNYTCQATNIIDIGRSQPVFLTVNLDVTKETSSLHTSGAHIFSSYPLYSTETFESSKTTYLSSYESPKRTLTSTQILQSFSKIPVPTASVKHIEPTYFVQTSATTLYNIHPSSTSLTLQANSDNRTNVNAWIITTVIICIVEAIVITLVVYIRCKEKCNLIQIIVCKEISPIG</sequence>
<feature type="domain" description="Ig-like" evidence="2">
    <location>
        <begin position="628"/>
        <end position="717"/>
    </location>
</feature>
<comment type="caution">
    <text evidence="3">The sequence shown here is derived from an EMBL/GenBank/DDBJ whole genome shotgun (WGS) entry which is preliminary data.</text>
</comment>
<reference evidence="3" key="1">
    <citation type="submission" date="2021-03" db="EMBL/GenBank/DDBJ databases">
        <authorList>
            <person name="Bekaert M."/>
        </authorList>
    </citation>
    <scope>NUCLEOTIDE SEQUENCE</scope>
</reference>
<evidence type="ECO:0000259" key="2">
    <source>
        <dbReference type="PROSITE" id="PS50835"/>
    </source>
</evidence>
<feature type="domain" description="Ig-like" evidence="2">
    <location>
        <begin position="527"/>
        <end position="623"/>
    </location>
</feature>
<name>A0A8S3TBY7_MYTED</name>
<dbReference type="OrthoDB" id="6084619at2759"/>
<keyword evidence="1" id="KW-0472">Membrane</keyword>
<evidence type="ECO:0000256" key="1">
    <source>
        <dbReference type="SAM" id="Phobius"/>
    </source>
</evidence>
<proteinExistence type="predicted"/>
<gene>
    <name evidence="3" type="ORF">MEDL_40899</name>
</gene>
<feature type="domain" description="Ig-like" evidence="2">
    <location>
        <begin position="722"/>
        <end position="808"/>
    </location>
</feature>
<keyword evidence="1" id="KW-1133">Transmembrane helix</keyword>
<dbReference type="SUPFAM" id="SSF48726">
    <property type="entry name" value="Immunoglobulin"/>
    <property type="match status" value="5"/>
</dbReference>
<dbReference type="InterPro" id="IPR013783">
    <property type="entry name" value="Ig-like_fold"/>
</dbReference>
<dbReference type="SMART" id="SM00408">
    <property type="entry name" value="IGc2"/>
    <property type="match status" value="5"/>
</dbReference>
<feature type="transmembrane region" description="Helical" evidence="1">
    <location>
        <begin position="393"/>
        <end position="416"/>
    </location>
</feature>
<feature type="transmembrane region" description="Helical" evidence="1">
    <location>
        <begin position="986"/>
        <end position="1008"/>
    </location>
</feature>
<dbReference type="InterPro" id="IPR036179">
    <property type="entry name" value="Ig-like_dom_sf"/>
</dbReference>
<dbReference type="PANTHER" id="PTHR45889:SF8">
    <property type="entry name" value="IG-LIKE DOMAIN-CONTAINING PROTEIN"/>
    <property type="match status" value="1"/>
</dbReference>